<dbReference type="EMBL" id="MU827320">
    <property type="protein sequence ID" value="KAJ7357594.1"/>
    <property type="molecule type" value="Genomic_DNA"/>
</dbReference>
<evidence type="ECO:0000256" key="1">
    <source>
        <dbReference type="SAM" id="Phobius"/>
    </source>
</evidence>
<proteinExistence type="predicted"/>
<reference evidence="2" key="1">
    <citation type="submission" date="2023-01" db="EMBL/GenBank/DDBJ databases">
        <title>Genome assembly of the deep-sea coral Lophelia pertusa.</title>
        <authorList>
            <person name="Herrera S."/>
            <person name="Cordes E."/>
        </authorList>
    </citation>
    <scope>NUCLEOTIDE SEQUENCE</scope>
    <source>
        <strain evidence="2">USNM1676648</strain>
        <tissue evidence="2">Polyp</tissue>
    </source>
</reference>
<accession>A0A9W9YLT3</accession>
<name>A0A9W9YLT3_9CNID</name>
<evidence type="ECO:0000313" key="3">
    <source>
        <dbReference type="Proteomes" id="UP001163046"/>
    </source>
</evidence>
<feature type="transmembrane region" description="Helical" evidence="1">
    <location>
        <begin position="88"/>
        <end position="106"/>
    </location>
</feature>
<sequence length="251" mass="27262">MHIAISIEDAQSALTATYGSQPLAQALHVSQVPLVPAAQEPLTCLKFLNRRLLKSMSVIPPLASTRDSEHKEIFHNNFRTVKNYWKSAVMGFVQLFAPYMLFMYGLKVLNPTTGGVFMAAAPWLSVLLERLPFVRTSYPVYTGKLAAIAVGSVGIILVSTSGIGLAAESEGHCGYNKEEAPQANYTSMIEVTNNSVNSTKITGAKERFCTPFTAVELATSLLALMGGSLMWSISSSKLFQSMQHFQCTVTA</sequence>
<protein>
    <submittedName>
        <fullName evidence="2">Uncharacterized protein</fullName>
    </submittedName>
</protein>
<keyword evidence="3" id="KW-1185">Reference proteome</keyword>
<comment type="caution">
    <text evidence="2">The sequence shown here is derived from an EMBL/GenBank/DDBJ whole genome shotgun (WGS) entry which is preliminary data.</text>
</comment>
<dbReference type="Proteomes" id="UP001163046">
    <property type="component" value="Unassembled WGS sequence"/>
</dbReference>
<feature type="transmembrane region" description="Helical" evidence="1">
    <location>
        <begin position="212"/>
        <end position="233"/>
    </location>
</feature>
<gene>
    <name evidence="2" type="ORF">OS493_024407</name>
</gene>
<dbReference type="InterPro" id="IPR037185">
    <property type="entry name" value="EmrE-like"/>
</dbReference>
<dbReference type="SUPFAM" id="SSF103481">
    <property type="entry name" value="Multidrug resistance efflux transporter EmrE"/>
    <property type="match status" value="1"/>
</dbReference>
<keyword evidence="1" id="KW-0812">Transmembrane</keyword>
<feature type="transmembrane region" description="Helical" evidence="1">
    <location>
        <begin position="112"/>
        <end position="133"/>
    </location>
</feature>
<organism evidence="2 3">
    <name type="scientific">Desmophyllum pertusum</name>
    <dbReference type="NCBI Taxonomy" id="174260"/>
    <lineage>
        <taxon>Eukaryota</taxon>
        <taxon>Metazoa</taxon>
        <taxon>Cnidaria</taxon>
        <taxon>Anthozoa</taxon>
        <taxon>Hexacorallia</taxon>
        <taxon>Scleractinia</taxon>
        <taxon>Caryophylliina</taxon>
        <taxon>Caryophylliidae</taxon>
        <taxon>Desmophyllum</taxon>
    </lineage>
</organism>
<feature type="transmembrane region" description="Helical" evidence="1">
    <location>
        <begin position="145"/>
        <end position="167"/>
    </location>
</feature>
<dbReference type="OrthoDB" id="6022284at2759"/>
<evidence type="ECO:0000313" key="2">
    <source>
        <dbReference type="EMBL" id="KAJ7357594.1"/>
    </source>
</evidence>
<dbReference type="AlphaFoldDB" id="A0A9W9YLT3"/>
<keyword evidence="1" id="KW-0472">Membrane</keyword>
<keyword evidence="1" id="KW-1133">Transmembrane helix</keyword>